<reference evidence="1" key="1">
    <citation type="submission" date="2018-11" db="EMBL/GenBank/DDBJ databases">
        <authorList>
            <person name="Grassa J C."/>
        </authorList>
    </citation>
    <scope>NUCLEOTIDE SEQUENCE [LARGE SCALE GENOMIC DNA]</scope>
</reference>
<dbReference type="EnsemblPlants" id="novel_model_6504_5bd9a17a">
    <property type="protein sequence ID" value="cds.novel_model_6504_5bd9a17a"/>
    <property type="gene ID" value="novel_gene_3407_5bd9a17a"/>
</dbReference>
<dbReference type="EMBL" id="UZAU01000723">
    <property type="status" value="NOT_ANNOTATED_CDS"/>
    <property type="molecule type" value="Genomic_DNA"/>
</dbReference>
<dbReference type="Gramene" id="novel_model_6504_5bd9a17a">
    <property type="protein sequence ID" value="cds.novel_model_6504_5bd9a17a"/>
    <property type="gene ID" value="novel_gene_3407_5bd9a17a"/>
</dbReference>
<organism evidence="1 2">
    <name type="scientific">Cannabis sativa</name>
    <name type="common">Hemp</name>
    <name type="synonym">Marijuana</name>
    <dbReference type="NCBI Taxonomy" id="3483"/>
    <lineage>
        <taxon>Eukaryota</taxon>
        <taxon>Viridiplantae</taxon>
        <taxon>Streptophyta</taxon>
        <taxon>Embryophyta</taxon>
        <taxon>Tracheophyta</taxon>
        <taxon>Spermatophyta</taxon>
        <taxon>Magnoliopsida</taxon>
        <taxon>eudicotyledons</taxon>
        <taxon>Gunneridae</taxon>
        <taxon>Pentapetalae</taxon>
        <taxon>rosids</taxon>
        <taxon>fabids</taxon>
        <taxon>Rosales</taxon>
        <taxon>Cannabaceae</taxon>
        <taxon>Cannabis</taxon>
    </lineage>
</organism>
<proteinExistence type="predicted"/>
<reference evidence="1" key="2">
    <citation type="submission" date="2021-03" db="UniProtKB">
        <authorList>
            <consortium name="EnsemblPlants"/>
        </authorList>
    </citation>
    <scope>IDENTIFICATION</scope>
</reference>
<protein>
    <submittedName>
        <fullName evidence="1">Uncharacterized protein</fullName>
    </submittedName>
</protein>
<sequence length="64" mass="7950">MGINSLQRFMRMKLRLKLLYGRIQLYVWSWELILHFKFSKDLLNEFRAILELRALFECIMGLRW</sequence>
<evidence type="ECO:0000313" key="1">
    <source>
        <dbReference type="EnsemblPlants" id="cds.novel_model_6504_5bd9a17a"/>
    </source>
</evidence>
<keyword evidence="2" id="KW-1185">Reference proteome</keyword>
<accession>A0A803R8Y0</accession>
<evidence type="ECO:0000313" key="2">
    <source>
        <dbReference type="Proteomes" id="UP000596661"/>
    </source>
</evidence>
<dbReference type="AlphaFoldDB" id="A0A803R8Y0"/>
<dbReference type="Proteomes" id="UP000596661">
    <property type="component" value="Chromosome 9"/>
</dbReference>
<name>A0A803R8Y0_CANSA</name>